<sequence>MGRYLKVWGGYQLGIRVNPEIDTQSPPVRAIDANLSTSKTRFEYSRAHAFDDSPPLSSRTRSSLKKKVQIECSVKSSKGFNNGWRSCRKSITETRKASTSCNGVGGIEGLRQSPRLLNRGNSKEPVDEVLSQMGETTKLRDGLQNETKAQPNKRVTRSSLAALVATVGGEEMKVISCDNIAEGDAKDNHSSKLIEGNLERPVIVAALAVTAVGRGERKVGENAEANAKENHSSAQIVERVLSGGSVHPDITPDVGKKHMRRTSKGSIVIGVQKRRKQIEEIDRGWTNEQESALQRAYFATNPTPHFWKKVAKQVPGKCAQECFDKVNFDNPTPLPTARSRPKRENPSPPHSQYSASKLLKFAEQKSKGVVRGKQSHISQRTVRHLLRKCYGIDQGGESDLFSILEPNVNPLDHIIQQATPGFTPVQPMKILGSSPLGNRISSSGHKKRLSRFSSTNGTSLVSPPVLKQVKNVALHEKFIDQLHSREAKRKAASVFDVKSPKKGKEEGHIRNRDAIGAAKNALVSDARDAIRRFQHLQVNITENSSDSDDCFNEEDDDEV</sequence>
<accession>A0AAD3T876</accession>
<feature type="region of interest" description="Disordered" evidence="1">
    <location>
        <begin position="437"/>
        <end position="457"/>
    </location>
</feature>
<evidence type="ECO:0008006" key="4">
    <source>
        <dbReference type="Google" id="ProtNLM"/>
    </source>
</evidence>
<dbReference type="Proteomes" id="UP001279734">
    <property type="component" value="Unassembled WGS sequence"/>
</dbReference>
<dbReference type="AlphaFoldDB" id="A0AAD3T876"/>
<evidence type="ECO:0000313" key="3">
    <source>
        <dbReference type="Proteomes" id="UP001279734"/>
    </source>
</evidence>
<proteinExistence type="predicted"/>
<dbReference type="SUPFAM" id="SSF46689">
    <property type="entry name" value="Homeodomain-like"/>
    <property type="match status" value="1"/>
</dbReference>
<dbReference type="Gene3D" id="1.10.10.60">
    <property type="entry name" value="Homeodomain-like"/>
    <property type="match status" value="1"/>
</dbReference>
<dbReference type="EMBL" id="BSYO01000028">
    <property type="protein sequence ID" value="GMH24653.1"/>
    <property type="molecule type" value="Genomic_DNA"/>
</dbReference>
<dbReference type="PANTHER" id="PTHR14000">
    <property type="entry name" value="FINGER CCCH DOMAIN PROTEIN, PUTATIVE (DUF3755)-RELATED"/>
    <property type="match status" value="1"/>
</dbReference>
<evidence type="ECO:0000256" key="1">
    <source>
        <dbReference type="SAM" id="MobiDB-lite"/>
    </source>
</evidence>
<feature type="region of interest" description="Disordered" evidence="1">
    <location>
        <begin position="329"/>
        <end position="355"/>
    </location>
</feature>
<name>A0AAD3T876_NEPGR</name>
<reference evidence="2" key="1">
    <citation type="submission" date="2023-05" db="EMBL/GenBank/DDBJ databases">
        <title>Nepenthes gracilis genome sequencing.</title>
        <authorList>
            <person name="Fukushima K."/>
        </authorList>
    </citation>
    <scope>NUCLEOTIDE SEQUENCE</scope>
    <source>
        <strain evidence="2">SING2019-196</strain>
    </source>
</reference>
<organism evidence="2 3">
    <name type="scientific">Nepenthes gracilis</name>
    <name type="common">Slender pitcher plant</name>
    <dbReference type="NCBI Taxonomy" id="150966"/>
    <lineage>
        <taxon>Eukaryota</taxon>
        <taxon>Viridiplantae</taxon>
        <taxon>Streptophyta</taxon>
        <taxon>Embryophyta</taxon>
        <taxon>Tracheophyta</taxon>
        <taxon>Spermatophyta</taxon>
        <taxon>Magnoliopsida</taxon>
        <taxon>eudicotyledons</taxon>
        <taxon>Gunneridae</taxon>
        <taxon>Pentapetalae</taxon>
        <taxon>Caryophyllales</taxon>
        <taxon>Nepenthaceae</taxon>
        <taxon>Nepenthes</taxon>
    </lineage>
</organism>
<keyword evidence="3" id="KW-1185">Reference proteome</keyword>
<comment type="caution">
    <text evidence="2">The sequence shown here is derived from an EMBL/GenBank/DDBJ whole genome shotgun (WGS) entry which is preliminary data.</text>
</comment>
<protein>
    <recommendedName>
        <fullName evidence="4">Myb-like domain-containing protein</fullName>
    </recommendedName>
</protein>
<dbReference type="PANTHER" id="PTHR14000:SF17">
    <property type="entry name" value="MYB-LIKE DOMAIN-CONTAINING PROTEIN"/>
    <property type="match status" value="1"/>
</dbReference>
<dbReference type="InterPro" id="IPR009057">
    <property type="entry name" value="Homeodomain-like_sf"/>
</dbReference>
<dbReference type="CDD" id="cd00167">
    <property type="entry name" value="SANT"/>
    <property type="match status" value="1"/>
</dbReference>
<gene>
    <name evidence="2" type="ORF">Nepgr_026496</name>
</gene>
<evidence type="ECO:0000313" key="2">
    <source>
        <dbReference type="EMBL" id="GMH24653.1"/>
    </source>
</evidence>
<dbReference type="InterPro" id="IPR001005">
    <property type="entry name" value="SANT/Myb"/>
</dbReference>